<name>A0A026WZM1_OOCBI</name>
<dbReference type="OrthoDB" id="7555170at2759"/>
<organism evidence="2 3">
    <name type="scientific">Ooceraea biroi</name>
    <name type="common">Clonal raider ant</name>
    <name type="synonym">Cerapachys biroi</name>
    <dbReference type="NCBI Taxonomy" id="2015173"/>
    <lineage>
        <taxon>Eukaryota</taxon>
        <taxon>Metazoa</taxon>
        <taxon>Ecdysozoa</taxon>
        <taxon>Arthropoda</taxon>
        <taxon>Hexapoda</taxon>
        <taxon>Insecta</taxon>
        <taxon>Pterygota</taxon>
        <taxon>Neoptera</taxon>
        <taxon>Endopterygota</taxon>
        <taxon>Hymenoptera</taxon>
        <taxon>Apocrita</taxon>
        <taxon>Aculeata</taxon>
        <taxon>Formicoidea</taxon>
        <taxon>Formicidae</taxon>
        <taxon>Dorylinae</taxon>
        <taxon>Ooceraea</taxon>
    </lineage>
</organism>
<feature type="compositionally biased region" description="Polar residues" evidence="1">
    <location>
        <begin position="193"/>
        <end position="208"/>
    </location>
</feature>
<dbReference type="AlphaFoldDB" id="A0A026WZM1"/>
<gene>
    <name evidence="2" type="ORF">X777_11990</name>
</gene>
<proteinExistence type="predicted"/>
<evidence type="ECO:0000256" key="1">
    <source>
        <dbReference type="SAM" id="MobiDB-lite"/>
    </source>
</evidence>
<evidence type="ECO:0000313" key="2">
    <source>
        <dbReference type="EMBL" id="EZA61283.1"/>
    </source>
</evidence>
<sequence length="214" mass="22029">MSGGPGYSAAGASAGASTGTFGYPGMGYPMTGNPMTGFPSAGSPTVDSRGGFQDNSANSPNLNGYPGYGSGGIDPLYNGPGFYFPGQFPNYNDPYEMFRQIQSQIEAQHRANMEFHNRLASEAANYDGAQLASASIGVGPTGGFQAGQISPAAPGIESRFAEELPPPSGNSYGVFASSSSSSMTGPDGKQINHKISTTGVNDNGQISFRTVHDK</sequence>
<dbReference type="STRING" id="2015173.A0A026WZM1"/>
<keyword evidence="3" id="KW-1185">Reference proteome</keyword>
<reference evidence="2 3" key="1">
    <citation type="journal article" date="2014" name="Curr. Biol.">
        <title>The genome of the clonal raider ant Cerapachys biroi.</title>
        <authorList>
            <person name="Oxley P.R."/>
            <person name="Ji L."/>
            <person name="Fetter-Pruneda I."/>
            <person name="McKenzie S.K."/>
            <person name="Li C."/>
            <person name="Hu H."/>
            <person name="Zhang G."/>
            <person name="Kronauer D.J."/>
        </authorList>
    </citation>
    <scope>NUCLEOTIDE SEQUENCE [LARGE SCALE GENOMIC DNA]</scope>
</reference>
<accession>A0A026WZM1</accession>
<feature type="region of interest" description="Disordered" evidence="1">
    <location>
        <begin position="159"/>
        <end position="214"/>
    </location>
</feature>
<evidence type="ECO:0000313" key="3">
    <source>
        <dbReference type="Proteomes" id="UP000053097"/>
    </source>
</evidence>
<dbReference type="EMBL" id="KK107061">
    <property type="protein sequence ID" value="EZA61283.1"/>
    <property type="molecule type" value="Genomic_DNA"/>
</dbReference>
<protein>
    <submittedName>
        <fullName evidence="2">Uncharacterized protein</fullName>
    </submittedName>
</protein>
<feature type="region of interest" description="Disordered" evidence="1">
    <location>
        <begin position="38"/>
        <end position="63"/>
    </location>
</feature>
<dbReference type="Proteomes" id="UP000053097">
    <property type="component" value="Unassembled WGS sequence"/>
</dbReference>
<feature type="compositionally biased region" description="Polar residues" evidence="1">
    <location>
        <begin position="53"/>
        <end position="62"/>
    </location>
</feature>
<dbReference type="OMA" id="QHRANME"/>